<dbReference type="SUPFAM" id="SSF49777">
    <property type="entry name" value="PEBP-like"/>
    <property type="match status" value="1"/>
</dbReference>
<proteinExistence type="predicted"/>
<reference evidence="1 2" key="1">
    <citation type="submission" date="2020-01" db="EMBL/GenBank/DDBJ databases">
        <title>Draft genome sequence of Aspergillus udagawae IFM 46972.</title>
        <authorList>
            <person name="Takahashi H."/>
            <person name="Yaguchi T."/>
        </authorList>
    </citation>
    <scope>NUCLEOTIDE SEQUENCE [LARGE SCALE GENOMIC DNA]</scope>
    <source>
        <strain evidence="1 2">IFM 46972</strain>
    </source>
</reference>
<dbReference type="InterPro" id="IPR036610">
    <property type="entry name" value="PEBP-like_sf"/>
</dbReference>
<dbReference type="Gene3D" id="3.90.280.10">
    <property type="entry name" value="PEBP-like"/>
    <property type="match status" value="1"/>
</dbReference>
<dbReference type="Pfam" id="PF01161">
    <property type="entry name" value="PBP"/>
    <property type="match status" value="1"/>
</dbReference>
<gene>
    <name evidence="1" type="ORF">IFM46972_09330</name>
</gene>
<dbReference type="AlphaFoldDB" id="A0A8H3PD09"/>
<organism evidence="1 2">
    <name type="scientific">Aspergillus udagawae</name>
    <dbReference type="NCBI Taxonomy" id="91492"/>
    <lineage>
        <taxon>Eukaryota</taxon>
        <taxon>Fungi</taxon>
        <taxon>Dikarya</taxon>
        <taxon>Ascomycota</taxon>
        <taxon>Pezizomycotina</taxon>
        <taxon>Eurotiomycetes</taxon>
        <taxon>Eurotiomycetidae</taxon>
        <taxon>Eurotiales</taxon>
        <taxon>Aspergillaceae</taxon>
        <taxon>Aspergillus</taxon>
        <taxon>Aspergillus subgen. Fumigati</taxon>
    </lineage>
</organism>
<accession>A0A8H3PD09</accession>
<evidence type="ECO:0000313" key="2">
    <source>
        <dbReference type="Proteomes" id="UP000465221"/>
    </source>
</evidence>
<name>A0A8H3PD09_9EURO</name>
<protein>
    <submittedName>
        <fullName evidence="1">UPF0098 protein aq_1250</fullName>
    </submittedName>
</protein>
<dbReference type="InterPro" id="IPR049556">
    <property type="entry name" value="PhiB"/>
</dbReference>
<dbReference type="Proteomes" id="UP000465221">
    <property type="component" value="Unassembled WGS sequence"/>
</dbReference>
<sequence length="301" mass="32562">MEKSSPEITELGLFIADFCQLGYPQAVSGPVQAPCIQKTSYNAIFNDHHHHHHHHLIFITIHQLLGNTMEWIERPLSWLLANRKGHDSGLIQNTPPFAEHPEPSVTVECPDFGPSGSQIPVKYSFFGENLFPTLKWSAPPAVAGDIQEWLLVVEDPDAPLAEPVVHGLYYGIPASKCSVSNEDFEPTAAGSQVLRGGFKYGANRRGTIYIPPRGMLGHGPHRYFFQVIGLLEPLVGSKLGAVATKAEIAGSIEGKVVAWGQWMGISATVPSNHLALALRPGADAGPEPGLQNGAVHKSVRA</sequence>
<evidence type="ECO:0000313" key="1">
    <source>
        <dbReference type="EMBL" id="GFF51564.1"/>
    </source>
</evidence>
<dbReference type="PANTHER" id="PTHR30289">
    <property type="entry name" value="UNCHARACTERIZED PROTEIN YBCL-RELATED"/>
    <property type="match status" value="1"/>
</dbReference>
<dbReference type="CDD" id="cd00457">
    <property type="entry name" value="PEBP"/>
    <property type="match status" value="1"/>
</dbReference>
<dbReference type="EMBL" id="BLKC01000090">
    <property type="protein sequence ID" value="GFF51564.1"/>
    <property type="molecule type" value="Genomic_DNA"/>
</dbReference>
<dbReference type="InterPro" id="IPR008914">
    <property type="entry name" value="PEBP"/>
</dbReference>
<dbReference type="PANTHER" id="PTHR30289:SF1">
    <property type="entry name" value="PEBP (PHOSPHATIDYLETHANOLAMINE-BINDING PROTEIN) FAMILY PROTEIN"/>
    <property type="match status" value="1"/>
</dbReference>
<comment type="caution">
    <text evidence="1">The sequence shown here is derived from an EMBL/GenBank/DDBJ whole genome shotgun (WGS) entry which is preliminary data.</text>
</comment>